<dbReference type="GO" id="GO:0000786">
    <property type="term" value="C:nucleosome"/>
    <property type="evidence" value="ECO:0007669"/>
    <property type="project" value="InterPro"/>
</dbReference>
<keyword evidence="4" id="KW-1185">Reference proteome</keyword>
<gene>
    <name evidence="3" type="ORF">GPUH_LOCUS17876</name>
</gene>
<accession>A0A183EA85</accession>
<evidence type="ECO:0000313" key="4">
    <source>
        <dbReference type="Proteomes" id="UP000271098"/>
    </source>
</evidence>
<dbReference type="WBParaSite" id="GPUH_0001790101-mRNA-1">
    <property type="protein sequence ID" value="GPUH_0001790101-mRNA-1"/>
    <property type="gene ID" value="GPUH_0001790101"/>
</dbReference>
<reference evidence="3 4" key="2">
    <citation type="submission" date="2018-11" db="EMBL/GenBank/DDBJ databases">
        <authorList>
            <consortium name="Pathogen Informatics"/>
        </authorList>
    </citation>
    <scope>NUCLEOTIDE SEQUENCE [LARGE SCALE GENOMIC DNA]</scope>
</reference>
<sequence>MARSSSGVDRRLVNALPDSYKSRRYGLTDHFSEACLRTTTTAMARPAPAQPPKPSPEKSVKQAAKPKKARSGGNKKRRARRKDSYSRYIYRVLKQVQKDTGISSKAMSIMESEL</sequence>
<evidence type="ECO:0000256" key="2">
    <source>
        <dbReference type="SAM" id="MobiDB-lite"/>
    </source>
</evidence>
<feature type="compositionally biased region" description="Basic residues" evidence="2">
    <location>
        <begin position="64"/>
        <end position="81"/>
    </location>
</feature>
<dbReference type="GO" id="GO:0030527">
    <property type="term" value="F:structural constituent of chromatin"/>
    <property type="evidence" value="ECO:0007669"/>
    <property type="project" value="InterPro"/>
</dbReference>
<evidence type="ECO:0000313" key="3">
    <source>
        <dbReference type="EMBL" id="VDN30619.1"/>
    </source>
</evidence>
<feature type="region of interest" description="Disordered" evidence="2">
    <location>
        <begin position="39"/>
        <end position="87"/>
    </location>
</feature>
<dbReference type="SUPFAM" id="SSF47113">
    <property type="entry name" value="Histone-fold"/>
    <property type="match status" value="1"/>
</dbReference>
<dbReference type="EMBL" id="UYRT01085820">
    <property type="protein sequence ID" value="VDN30619.1"/>
    <property type="molecule type" value="Genomic_DNA"/>
</dbReference>
<dbReference type="PRINTS" id="PR00621">
    <property type="entry name" value="HISTONEH2B"/>
</dbReference>
<comment type="similarity">
    <text evidence="1">Belongs to the histone H2B family.</text>
</comment>
<dbReference type="PANTHER" id="PTHR23428">
    <property type="entry name" value="HISTONE H2B"/>
    <property type="match status" value="1"/>
</dbReference>
<dbReference type="Proteomes" id="UP000271098">
    <property type="component" value="Unassembled WGS sequence"/>
</dbReference>
<evidence type="ECO:0000256" key="1">
    <source>
        <dbReference type="ARBA" id="ARBA00006846"/>
    </source>
</evidence>
<dbReference type="Gene3D" id="1.10.20.10">
    <property type="entry name" value="Histone, subunit A"/>
    <property type="match status" value="1"/>
</dbReference>
<protein>
    <submittedName>
        <fullName evidence="5">Histone domain-containing protein</fullName>
    </submittedName>
</protein>
<reference evidence="5" key="1">
    <citation type="submission" date="2016-06" db="UniProtKB">
        <authorList>
            <consortium name="WormBaseParasite"/>
        </authorList>
    </citation>
    <scope>IDENTIFICATION</scope>
</reference>
<dbReference type="GO" id="GO:0003677">
    <property type="term" value="F:DNA binding"/>
    <property type="evidence" value="ECO:0007669"/>
    <property type="project" value="InterPro"/>
</dbReference>
<organism evidence="5">
    <name type="scientific">Gongylonema pulchrum</name>
    <dbReference type="NCBI Taxonomy" id="637853"/>
    <lineage>
        <taxon>Eukaryota</taxon>
        <taxon>Metazoa</taxon>
        <taxon>Ecdysozoa</taxon>
        <taxon>Nematoda</taxon>
        <taxon>Chromadorea</taxon>
        <taxon>Rhabditida</taxon>
        <taxon>Spirurina</taxon>
        <taxon>Spiruromorpha</taxon>
        <taxon>Spiruroidea</taxon>
        <taxon>Gongylonematidae</taxon>
        <taxon>Gongylonema</taxon>
    </lineage>
</organism>
<dbReference type="AlphaFoldDB" id="A0A183EA85"/>
<dbReference type="GO" id="GO:0046982">
    <property type="term" value="F:protein heterodimerization activity"/>
    <property type="evidence" value="ECO:0007669"/>
    <property type="project" value="InterPro"/>
</dbReference>
<dbReference type="InterPro" id="IPR009072">
    <property type="entry name" value="Histone-fold"/>
</dbReference>
<evidence type="ECO:0000313" key="5">
    <source>
        <dbReference type="WBParaSite" id="GPUH_0001790101-mRNA-1"/>
    </source>
</evidence>
<name>A0A183EA85_9BILA</name>
<dbReference type="InterPro" id="IPR000558">
    <property type="entry name" value="Histone_H2B"/>
</dbReference>
<proteinExistence type="inferred from homology"/>